<evidence type="ECO:0000256" key="8">
    <source>
        <dbReference type="ARBA" id="ARBA00023136"/>
    </source>
</evidence>
<comment type="function">
    <text evidence="9">F(1)F(0) ATP synthase produces ATP from ADP in the presence of a proton or sodium gradient. F-type ATPases consist of two structural domains, F(1) containing the extramembraneous catalytic core and F(0) containing the membrane proton channel, linked together by a central stalk and a peripheral stalk. During catalysis, ATP synthesis in the catalytic domain of F(1) is coupled via a rotary mechanism of the central stalk subunits to proton translocation.</text>
</comment>
<evidence type="ECO:0000256" key="4">
    <source>
        <dbReference type="ARBA" id="ARBA00022692"/>
    </source>
</evidence>
<dbReference type="EMBL" id="FPHG01000025">
    <property type="protein sequence ID" value="SFV54621.1"/>
    <property type="molecule type" value="Genomic_DNA"/>
</dbReference>
<gene>
    <name evidence="12" type="ORF">MNB_SV-9-967</name>
</gene>
<feature type="coiled-coil region" evidence="10">
    <location>
        <begin position="67"/>
        <end position="126"/>
    </location>
</feature>
<keyword evidence="5" id="KW-0375">Hydrogen ion transport</keyword>
<keyword evidence="2" id="KW-0813">Transport</keyword>
<keyword evidence="8 11" id="KW-0472">Membrane</keyword>
<reference evidence="12" key="1">
    <citation type="submission" date="2016-10" db="EMBL/GenBank/DDBJ databases">
        <authorList>
            <person name="de Groot N.N."/>
        </authorList>
    </citation>
    <scope>NUCLEOTIDE SEQUENCE</scope>
</reference>
<proteinExistence type="inferred from homology"/>
<evidence type="ECO:0000256" key="5">
    <source>
        <dbReference type="ARBA" id="ARBA00022781"/>
    </source>
</evidence>
<protein>
    <submittedName>
        <fullName evidence="12">ATP synthase F0 sector subunit b</fullName>
        <ecNumber evidence="12">3.6.3.14</ecNumber>
    </submittedName>
</protein>
<keyword evidence="7" id="KW-0406">Ion transport</keyword>
<dbReference type="GO" id="GO:0045259">
    <property type="term" value="C:proton-transporting ATP synthase complex"/>
    <property type="evidence" value="ECO:0007669"/>
    <property type="project" value="UniProtKB-KW"/>
</dbReference>
<sequence>MKMKQILVLIAVFLPIVLLANGDSGHYEALTGRETDYIPRIFNFTIFIGILYYLLANPIKNFFNGRKEGIANQLKEIEAKLQASKDEQKEAEARVEESKVKAEDIIKTANKEAEILSAKIAENSDKELILIDKQYEDKIILEERKVARETIDEVLYENISNDDIHINGKKVINLISGKVA</sequence>
<dbReference type="EC" id="3.6.3.14" evidence="12"/>
<evidence type="ECO:0000313" key="12">
    <source>
        <dbReference type="EMBL" id="SFV54621.1"/>
    </source>
</evidence>
<comment type="subcellular location">
    <subcellularLocation>
        <location evidence="1">Membrane</location>
        <topology evidence="1">Single-pass membrane protein</topology>
    </subcellularLocation>
</comment>
<dbReference type="GO" id="GO:0015078">
    <property type="term" value="F:proton transmembrane transporter activity"/>
    <property type="evidence" value="ECO:0007669"/>
    <property type="project" value="InterPro"/>
</dbReference>
<dbReference type="Pfam" id="PF00430">
    <property type="entry name" value="ATP-synt_B"/>
    <property type="match status" value="1"/>
</dbReference>
<accession>A0A1W1BMC4</accession>
<keyword evidence="3" id="KW-0138">CF(0)</keyword>
<dbReference type="HAMAP" id="MF_01398">
    <property type="entry name" value="ATP_synth_b_bprime"/>
    <property type="match status" value="1"/>
</dbReference>
<keyword evidence="4 11" id="KW-0812">Transmembrane</keyword>
<dbReference type="GO" id="GO:0016787">
    <property type="term" value="F:hydrolase activity"/>
    <property type="evidence" value="ECO:0007669"/>
    <property type="project" value="UniProtKB-KW"/>
</dbReference>
<feature type="transmembrane region" description="Helical" evidence="11">
    <location>
        <begin position="38"/>
        <end position="56"/>
    </location>
</feature>
<keyword evidence="10" id="KW-0175">Coiled coil</keyword>
<dbReference type="CDD" id="cd06503">
    <property type="entry name" value="ATP-synt_Fo_b"/>
    <property type="match status" value="1"/>
</dbReference>
<organism evidence="12">
    <name type="scientific">hydrothermal vent metagenome</name>
    <dbReference type="NCBI Taxonomy" id="652676"/>
    <lineage>
        <taxon>unclassified sequences</taxon>
        <taxon>metagenomes</taxon>
        <taxon>ecological metagenomes</taxon>
    </lineage>
</organism>
<evidence type="ECO:0000256" key="11">
    <source>
        <dbReference type="SAM" id="Phobius"/>
    </source>
</evidence>
<evidence type="ECO:0000256" key="3">
    <source>
        <dbReference type="ARBA" id="ARBA00022547"/>
    </source>
</evidence>
<dbReference type="AlphaFoldDB" id="A0A1W1BMC4"/>
<dbReference type="InterPro" id="IPR002146">
    <property type="entry name" value="ATP_synth_b/b'su_bac/chlpt"/>
</dbReference>
<dbReference type="GO" id="GO:0015986">
    <property type="term" value="P:proton motive force-driven ATP synthesis"/>
    <property type="evidence" value="ECO:0007669"/>
    <property type="project" value="InterPro"/>
</dbReference>
<evidence type="ECO:0000256" key="2">
    <source>
        <dbReference type="ARBA" id="ARBA00022448"/>
    </source>
</evidence>
<evidence type="ECO:0000256" key="10">
    <source>
        <dbReference type="SAM" id="Coils"/>
    </source>
</evidence>
<name>A0A1W1BMC4_9ZZZZ</name>
<evidence type="ECO:0000256" key="6">
    <source>
        <dbReference type="ARBA" id="ARBA00022989"/>
    </source>
</evidence>
<evidence type="ECO:0000256" key="7">
    <source>
        <dbReference type="ARBA" id="ARBA00023065"/>
    </source>
</evidence>
<evidence type="ECO:0000256" key="9">
    <source>
        <dbReference type="ARBA" id="ARBA00025198"/>
    </source>
</evidence>
<keyword evidence="12" id="KW-0378">Hydrolase</keyword>
<evidence type="ECO:0000256" key="1">
    <source>
        <dbReference type="ARBA" id="ARBA00004167"/>
    </source>
</evidence>
<keyword evidence="6 11" id="KW-1133">Transmembrane helix</keyword>